<gene>
    <name evidence="1" type="ORF">VNO80_25090</name>
</gene>
<evidence type="ECO:0000313" key="2">
    <source>
        <dbReference type="Proteomes" id="UP001374584"/>
    </source>
</evidence>
<organism evidence="1 2">
    <name type="scientific">Phaseolus coccineus</name>
    <name type="common">Scarlet runner bean</name>
    <name type="synonym">Phaseolus multiflorus</name>
    <dbReference type="NCBI Taxonomy" id="3886"/>
    <lineage>
        <taxon>Eukaryota</taxon>
        <taxon>Viridiplantae</taxon>
        <taxon>Streptophyta</taxon>
        <taxon>Embryophyta</taxon>
        <taxon>Tracheophyta</taxon>
        <taxon>Spermatophyta</taxon>
        <taxon>Magnoliopsida</taxon>
        <taxon>eudicotyledons</taxon>
        <taxon>Gunneridae</taxon>
        <taxon>Pentapetalae</taxon>
        <taxon>rosids</taxon>
        <taxon>fabids</taxon>
        <taxon>Fabales</taxon>
        <taxon>Fabaceae</taxon>
        <taxon>Papilionoideae</taxon>
        <taxon>50 kb inversion clade</taxon>
        <taxon>NPAAA clade</taxon>
        <taxon>indigoferoid/millettioid clade</taxon>
        <taxon>Phaseoleae</taxon>
        <taxon>Phaseolus</taxon>
    </lineage>
</organism>
<reference evidence="1 2" key="1">
    <citation type="submission" date="2024-01" db="EMBL/GenBank/DDBJ databases">
        <title>The genomes of 5 underutilized Papilionoideae crops provide insights into root nodulation and disease resistanc.</title>
        <authorList>
            <person name="Jiang F."/>
        </authorList>
    </citation>
    <scope>NUCLEOTIDE SEQUENCE [LARGE SCALE GENOMIC DNA]</scope>
    <source>
        <strain evidence="1">JINMINGXINNONG_FW02</strain>
        <tissue evidence="1">Leaves</tissue>
    </source>
</reference>
<proteinExistence type="predicted"/>
<sequence>MGGVDRISSRFVKVVTVSFGKKHFPHRQLLLNKGETTKACRILEGGDMVICRRATERKDIHRPDNRHRDTRLSNIPTARLSSTAVPCRGLSSTLRSLIHSAFASA</sequence>
<protein>
    <submittedName>
        <fullName evidence="1">Uncharacterized protein</fullName>
    </submittedName>
</protein>
<dbReference type="AlphaFoldDB" id="A0AAN9LTY9"/>
<keyword evidence="2" id="KW-1185">Reference proteome</keyword>
<name>A0AAN9LTY9_PHACN</name>
<evidence type="ECO:0000313" key="1">
    <source>
        <dbReference type="EMBL" id="KAK7342147.1"/>
    </source>
</evidence>
<accession>A0AAN9LTY9</accession>
<dbReference type="Proteomes" id="UP001374584">
    <property type="component" value="Unassembled WGS sequence"/>
</dbReference>
<comment type="caution">
    <text evidence="1">The sequence shown here is derived from an EMBL/GenBank/DDBJ whole genome shotgun (WGS) entry which is preliminary data.</text>
</comment>
<dbReference type="EMBL" id="JAYMYR010000009">
    <property type="protein sequence ID" value="KAK7342147.1"/>
    <property type="molecule type" value="Genomic_DNA"/>
</dbReference>